<accession>A0A8I0APA5</accession>
<reference evidence="2 3" key="1">
    <citation type="submission" date="2020-08" db="EMBL/GenBank/DDBJ databases">
        <title>Genome public.</title>
        <authorList>
            <person name="Liu C."/>
            <person name="Sun Q."/>
        </authorList>
    </citation>
    <scope>NUCLEOTIDE SEQUENCE [LARGE SCALE GENOMIC DNA]</scope>
    <source>
        <strain evidence="2 3">NSJ-10</strain>
    </source>
</reference>
<dbReference type="RefSeq" id="WP_008402883.1">
    <property type="nucleotide sequence ID" value="NZ_JACOOX010000004.1"/>
</dbReference>
<dbReference type="Gene3D" id="1.10.1200.10">
    <property type="entry name" value="ACP-like"/>
    <property type="match status" value="1"/>
</dbReference>
<sequence>MTQEMQFKKIIAQYCDVKPEEMTNDMKFREDLGFSSLDFMSFLGEIEDTFDIELEEDDALHVFTIVEALDLLERLQQETV</sequence>
<evidence type="ECO:0000259" key="1">
    <source>
        <dbReference type="PROSITE" id="PS50075"/>
    </source>
</evidence>
<keyword evidence="3" id="KW-1185">Reference proteome</keyword>
<proteinExistence type="predicted"/>
<dbReference type="InterPro" id="IPR036736">
    <property type="entry name" value="ACP-like_sf"/>
</dbReference>
<evidence type="ECO:0000313" key="2">
    <source>
        <dbReference type="EMBL" id="MBC5662749.1"/>
    </source>
</evidence>
<organism evidence="2 3">
    <name type="scientific">Coprococcus hominis</name>
    <name type="common">ex Liu et al. 2022</name>
    <dbReference type="NCBI Taxonomy" id="2763039"/>
    <lineage>
        <taxon>Bacteria</taxon>
        <taxon>Bacillati</taxon>
        <taxon>Bacillota</taxon>
        <taxon>Clostridia</taxon>
        <taxon>Lachnospirales</taxon>
        <taxon>Lachnospiraceae</taxon>
        <taxon>Coprococcus</taxon>
    </lineage>
</organism>
<gene>
    <name evidence="2" type="ORF">H8S09_07580</name>
</gene>
<feature type="domain" description="Carrier" evidence="1">
    <location>
        <begin position="1"/>
        <end position="76"/>
    </location>
</feature>
<evidence type="ECO:0000313" key="3">
    <source>
        <dbReference type="Proteomes" id="UP000615234"/>
    </source>
</evidence>
<dbReference type="AlphaFoldDB" id="A0A8I0APA5"/>
<dbReference type="Proteomes" id="UP000615234">
    <property type="component" value="Unassembled WGS sequence"/>
</dbReference>
<dbReference type="SUPFAM" id="SSF47336">
    <property type="entry name" value="ACP-like"/>
    <property type="match status" value="1"/>
</dbReference>
<dbReference type="InterPro" id="IPR009081">
    <property type="entry name" value="PP-bd_ACP"/>
</dbReference>
<protein>
    <submittedName>
        <fullName evidence="2">Acyl carrier protein</fullName>
    </submittedName>
</protein>
<dbReference type="PROSITE" id="PS50075">
    <property type="entry name" value="CARRIER"/>
    <property type="match status" value="1"/>
</dbReference>
<comment type="caution">
    <text evidence="2">The sequence shown here is derived from an EMBL/GenBank/DDBJ whole genome shotgun (WGS) entry which is preliminary data.</text>
</comment>
<dbReference type="EMBL" id="JACOOX010000004">
    <property type="protein sequence ID" value="MBC5662749.1"/>
    <property type="molecule type" value="Genomic_DNA"/>
</dbReference>
<dbReference type="Pfam" id="PF00550">
    <property type="entry name" value="PP-binding"/>
    <property type="match status" value="1"/>
</dbReference>
<name>A0A8I0APA5_9FIRM</name>